<proteinExistence type="predicted"/>
<feature type="compositionally biased region" description="Basic residues" evidence="1">
    <location>
        <begin position="281"/>
        <end position="290"/>
    </location>
</feature>
<reference evidence="3" key="1">
    <citation type="journal article" date="2017" name="Nat. Microbiol.">
        <title>Global analysis of biosynthetic gene clusters reveals vast potential of secondary metabolite production in Penicillium species.</title>
        <authorList>
            <person name="Nielsen J.C."/>
            <person name="Grijseels S."/>
            <person name="Prigent S."/>
            <person name="Ji B."/>
            <person name="Dainat J."/>
            <person name="Nielsen K.F."/>
            <person name="Frisvad J.C."/>
            <person name="Workman M."/>
            <person name="Nielsen J."/>
        </authorList>
    </citation>
    <scope>NUCLEOTIDE SEQUENCE [LARGE SCALE GENOMIC DNA]</scope>
    <source>
        <strain evidence="3">IBT 31811</strain>
    </source>
</reference>
<feature type="compositionally biased region" description="Low complexity" evidence="1">
    <location>
        <begin position="41"/>
        <end position="76"/>
    </location>
</feature>
<evidence type="ECO:0000313" key="2">
    <source>
        <dbReference type="EMBL" id="OQD80702.1"/>
    </source>
</evidence>
<gene>
    <name evidence="2" type="ORF">PENANT_c033G03579</name>
</gene>
<dbReference type="Proteomes" id="UP000191672">
    <property type="component" value="Unassembled WGS sequence"/>
</dbReference>
<evidence type="ECO:0000313" key="3">
    <source>
        <dbReference type="Proteomes" id="UP000191672"/>
    </source>
</evidence>
<protein>
    <submittedName>
        <fullName evidence="2">Uncharacterized protein</fullName>
    </submittedName>
</protein>
<evidence type="ECO:0000256" key="1">
    <source>
        <dbReference type="SAM" id="MobiDB-lite"/>
    </source>
</evidence>
<dbReference type="OrthoDB" id="10649140at2759"/>
<keyword evidence="3" id="KW-1185">Reference proteome</keyword>
<organism evidence="2 3">
    <name type="scientific">Penicillium antarcticum</name>
    <dbReference type="NCBI Taxonomy" id="416450"/>
    <lineage>
        <taxon>Eukaryota</taxon>
        <taxon>Fungi</taxon>
        <taxon>Dikarya</taxon>
        <taxon>Ascomycota</taxon>
        <taxon>Pezizomycotina</taxon>
        <taxon>Eurotiomycetes</taxon>
        <taxon>Eurotiomycetidae</taxon>
        <taxon>Eurotiales</taxon>
        <taxon>Aspergillaceae</taxon>
        <taxon>Penicillium</taxon>
    </lineage>
</organism>
<accession>A0A1V6PVG4</accession>
<dbReference type="AlphaFoldDB" id="A0A1V6PVG4"/>
<feature type="region of interest" description="Disordered" evidence="1">
    <location>
        <begin position="266"/>
        <end position="296"/>
    </location>
</feature>
<feature type="region of interest" description="Disordered" evidence="1">
    <location>
        <begin position="41"/>
        <end position="78"/>
    </location>
</feature>
<dbReference type="EMBL" id="MDYN01000033">
    <property type="protein sequence ID" value="OQD80702.1"/>
    <property type="molecule type" value="Genomic_DNA"/>
</dbReference>
<comment type="caution">
    <text evidence="2">The sequence shown here is derived from an EMBL/GenBank/DDBJ whole genome shotgun (WGS) entry which is preliminary data.</text>
</comment>
<name>A0A1V6PVG4_9EURO</name>
<sequence>MRYNILDTRPRGLTIITDLSAALSDGAFLRSRSWESPVDASATLPAAPAPSPVSESSYGSAPMSIPSESPSSIASPDGLAPLPIPSEILYGSGPRSMSSESSYAPAPAVSPRASVSTLVTSHISTVILPFESSYSLSRFLDSPPRTFAHTEAAGSDIQPPTVQPSHIVTPLPFHPNNIMPEVSEDLERQQRPRWQDSSLNPAMSASDPILDAWNEARIQASEDELLAMMATSHNNPPHHFTNDGEMSDLGLDDLDGLLHEMETGMEAATKQKPATPERPTKRTKGKKARKSTPAVVNPEVTRTLRSNTTQKTAESAATAKCTYKPQLSFILSLFVCLLVRLGLLVRYTEIIELIANDLAD</sequence>